<dbReference type="Gene3D" id="3.30.200.20">
    <property type="entry name" value="Phosphorylase Kinase, domain 1"/>
    <property type="match status" value="1"/>
</dbReference>
<name>G0UZH5_TRYCI</name>
<accession>G0UZH5</accession>
<proteinExistence type="inferred from homology"/>
<evidence type="ECO:0000313" key="4">
    <source>
        <dbReference type="EMBL" id="CCC94794.1"/>
    </source>
</evidence>
<protein>
    <recommendedName>
        <fullName evidence="3">ethanolamine kinase</fullName>
        <ecNumber evidence="3">2.7.1.82</ecNumber>
    </recommendedName>
</protein>
<comment type="pathway">
    <text evidence="1">Phospholipid metabolism; phosphatidylethanolamine biosynthesis; phosphatidylethanolamine from ethanolamine: step 1/3.</text>
</comment>
<dbReference type="GO" id="GO:0005737">
    <property type="term" value="C:cytoplasm"/>
    <property type="evidence" value="ECO:0007669"/>
    <property type="project" value="TreeGrafter"/>
</dbReference>
<dbReference type="Pfam" id="PF01633">
    <property type="entry name" value="Choline_kinase"/>
    <property type="match status" value="1"/>
</dbReference>
<dbReference type="EMBL" id="HE575324">
    <property type="protein sequence ID" value="CCC94794.1"/>
    <property type="molecule type" value="Genomic_DNA"/>
</dbReference>
<reference evidence="4" key="1">
    <citation type="journal article" date="2012" name="Proc. Natl. Acad. Sci. U.S.A.">
        <title>Antigenic diversity is generated by distinct evolutionary mechanisms in African trypanosome species.</title>
        <authorList>
            <person name="Jackson A.P."/>
            <person name="Berry A."/>
            <person name="Aslett M."/>
            <person name="Allison H.C."/>
            <person name="Burton P."/>
            <person name="Vavrova-Anderson J."/>
            <person name="Brown R."/>
            <person name="Browne H."/>
            <person name="Corton N."/>
            <person name="Hauser H."/>
            <person name="Gamble J."/>
            <person name="Gilderthorp R."/>
            <person name="Marcello L."/>
            <person name="McQuillan J."/>
            <person name="Otto T.D."/>
            <person name="Quail M.A."/>
            <person name="Sanders M.J."/>
            <person name="van Tonder A."/>
            <person name="Ginger M.L."/>
            <person name="Field M.C."/>
            <person name="Barry J.D."/>
            <person name="Hertz-Fowler C."/>
            <person name="Berriman M."/>
        </authorList>
    </citation>
    <scope>NUCLEOTIDE SEQUENCE</scope>
    <source>
        <strain evidence="4">IL3000</strain>
    </source>
</reference>
<dbReference type="PANTHER" id="PTHR22603">
    <property type="entry name" value="CHOLINE/ETHANOALAMINE KINASE"/>
    <property type="match status" value="1"/>
</dbReference>
<dbReference type="InterPro" id="IPR011009">
    <property type="entry name" value="Kinase-like_dom_sf"/>
</dbReference>
<dbReference type="EC" id="2.7.1.82" evidence="3"/>
<dbReference type="PANTHER" id="PTHR22603:SF66">
    <property type="entry name" value="ETHANOLAMINE KINASE"/>
    <property type="match status" value="1"/>
</dbReference>
<evidence type="ECO:0000256" key="2">
    <source>
        <dbReference type="ARBA" id="ARBA00038211"/>
    </source>
</evidence>
<dbReference type="SUPFAM" id="SSF56112">
    <property type="entry name" value="Protein kinase-like (PK-like)"/>
    <property type="match status" value="1"/>
</dbReference>
<dbReference type="GO" id="GO:0006646">
    <property type="term" value="P:phosphatidylethanolamine biosynthetic process"/>
    <property type="evidence" value="ECO:0007669"/>
    <property type="project" value="TreeGrafter"/>
</dbReference>
<dbReference type="GO" id="GO:0004305">
    <property type="term" value="F:ethanolamine kinase activity"/>
    <property type="evidence" value="ECO:0007669"/>
    <property type="project" value="UniProtKB-EC"/>
</dbReference>
<evidence type="ECO:0000256" key="1">
    <source>
        <dbReference type="ARBA" id="ARBA00037883"/>
    </source>
</evidence>
<evidence type="ECO:0000256" key="3">
    <source>
        <dbReference type="ARBA" id="ARBA00038874"/>
    </source>
</evidence>
<gene>
    <name evidence="4" type="ORF">TCIL3000_11_1780</name>
</gene>
<dbReference type="Gene3D" id="3.90.1200.10">
    <property type="match status" value="1"/>
</dbReference>
<dbReference type="AlphaFoldDB" id="G0UZH5"/>
<sequence length="431" mass="48985">MLTRDVCRVQCSVPYDPDECVKAIKGIVWRHCSTQLMPEGANGAQQCIAGMGSNGVPSCEEEESNVADDLHVVALCGGITNELFHVYLEGCCAHSVVVRVFGKETDYVISREDELFYQQFFIPTYVRGDNFLFISILTSTNLCPSQITEYEKIAHEIAAFHVRATLEARGDRTRTASGSPCVSNNVPTTGEVGEPSRFDLEENYTVHSLTDWVGRTLSEAFLNKVDPERRDCYVSVAQQLLQEAPRMLRLLAKHAPEMGEVTCHNDLLSANIMRHKGSGALKIIDFEYAKRNYFLFDIANHLNEYAGLECDYGTHFPCDDHIKAFIVCYLRAMRYHLHLYSDEAQLRGLTNIIPGQQHYFMFDVSVDEESQRVGRMLQQVKLLTLASHLSWSIWALLQEAVSTINMDFLQYSKLRLARYFETKEEFGLREI</sequence>
<comment type="similarity">
    <text evidence="2">Belongs to the choline/ethanolamine kinase family.</text>
</comment>
<organism evidence="4">
    <name type="scientific">Trypanosoma congolense (strain IL3000)</name>
    <dbReference type="NCBI Taxonomy" id="1068625"/>
    <lineage>
        <taxon>Eukaryota</taxon>
        <taxon>Discoba</taxon>
        <taxon>Euglenozoa</taxon>
        <taxon>Kinetoplastea</taxon>
        <taxon>Metakinetoplastina</taxon>
        <taxon>Trypanosomatida</taxon>
        <taxon>Trypanosomatidae</taxon>
        <taxon>Trypanosoma</taxon>
        <taxon>Nannomonas</taxon>
    </lineage>
</organism>